<dbReference type="Pfam" id="PF01554">
    <property type="entry name" value="MatE"/>
    <property type="match status" value="2"/>
</dbReference>
<name>A0ABD1BE50_CARAN</name>
<feature type="transmembrane region" description="Helical" evidence="7">
    <location>
        <begin position="388"/>
        <end position="406"/>
    </location>
</feature>
<feature type="transmembrane region" description="Helical" evidence="7">
    <location>
        <begin position="418"/>
        <end position="442"/>
    </location>
</feature>
<dbReference type="GO" id="GO:0016020">
    <property type="term" value="C:membrane"/>
    <property type="evidence" value="ECO:0007669"/>
    <property type="project" value="UniProtKB-SubCell"/>
</dbReference>
<feature type="transmembrane region" description="Helical" evidence="7">
    <location>
        <begin position="448"/>
        <end position="469"/>
    </location>
</feature>
<feature type="transmembrane region" description="Helical" evidence="7">
    <location>
        <begin position="349"/>
        <end position="368"/>
    </location>
</feature>
<comment type="caution">
    <text evidence="8">The sequence shown here is derived from an EMBL/GenBank/DDBJ whole genome shotgun (WGS) entry which is preliminary data.</text>
</comment>
<organism evidence="8 9">
    <name type="scientific">Cardamine amara subsp. amara</name>
    <dbReference type="NCBI Taxonomy" id="228776"/>
    <lineage>
        <taxon>Eukaryota</taxon>
        <taxon>Viridiplantae</taxon>
        <taxon>Streptophyta</taxon>
        <taxon>Embryophyta</taxon>
        <taxon>Tracheophyta</taxon>
        <taxon>Spermatophyta</taxon>
        <taxon>Magnoliopsida</taxon>
        <taxon>eudicotyledons</taxon>
        <taxon>Gunneridae</taxon>
        <taxon>Pentapetalae</taxon>
        <taxon>rosids</taxon>
        <taxon>malvids</taxon>
        <taxon>Brassicales</taxon>
        <taxon>Brassicaceae</taxon>
        <taxon>Cardamineae</taxon>
        <taxon>Cardamine</taxon>
    </lineage>
</organism>
<evidence type="ECO:0000256" key="6">
    <source>
        <dbReference type="ARBA" id="ARBA00023136"/>
    </source>
</evidence>
<evidence type="ECO:0000256" key="4">
    <source>
        <dbReference type="ARBA" id="ARBA00022692"/>
    </source>
</evidence>
<dbReference type="InterPro" id="IPR002528">
    <property type="entry name" value="MATE_fam"/>
</dbReference>
<keyword evidence="9" id="KW-1185">Reference proteome</keyword>
<keyword evidence="4 7" id="KW-0812">Transmembrane</keyword>
<dbReference type="CDD" id="cd13132">
    <property type="entry name" value="MATE_eukaryotic"/>
    <property type="match status" value="1"/>
</dbReference>
<dbReference type="Proteomes" id="UP001558713">
    <property type="component" value="Unassembled WGS sequence"/>
</dbReference>
<feature type="transmembrane region" description="Helical" evidence="7">
    <location>
        <begin position="265"/>
        <end position="285"/>
    </location>
</feature>
<feature type="transmembrane region" description="Helical" evidence="7">
    <location>
        <begin position="130"/>
        <end position="154"/>
    </location>
</feature>
<dbReference type="PANTHER" id="PTHR11206">
    <property type="entry name" value="MULTIDRUG RESISTANCE PROTEIN"/>
    <property type="match status" value="1"/>
</dbReference>
<keyword evidence="6 7" id="KW-0472">Membrane</keyword>
<dbReference type="EMBL" id="JBANAX010000259">
    <property type="protein sequence ID" value="KAL1216847.1"/>
    <property type="molecule type" value="Genomic_DNA"/>
</dbReference>
<keyword evidence="5 7" id="KW-1133">Transmembrane helix</keyword>
<protein>
    <recommendedName>
        <fullName evidence="7">Protein DETOXIFICATION</fullName>
    </recommendedName>
    <alternativeName>
        <fullName evidence="7">Multidrug and toxic compound extrusion protein</fullName>
    </alternativeName>
</protein>
<keyword evidence="3" id="KW-0813">Transport</keyword>
<feature type="transmembrane region" description="Helical" evidence="7">
    <location>
        <begin position="48"/>
        <end position="73"/>
    </location>
</feature>
<gene>
    <name evidence="8" type="ORF">V5N11_025336</name>
</gene>
<feature type="transmembrane region" description="Helical" evidence="7">
    <location>
        <begin position="166"/>
        <end position="187"/>
    </location>
</feature>
<evidence type="ECO:0000256" key="5">
    <source>
        <dbReference type="ARBA" id="ARBA00022989"/>
    </source>
</evidence>
<evidence type="ECO:0000256" key="3">
    <source>
        <dbReference type="ARBA" id="ARBA00022448"/>
    </source>
</evidence>
<feature type="transmembrane region" description="Helical" evidence="7">
    <location>
        <begin position="194"/>
        <end position="215"/>
    </location>
</feature>
<feature type="transmembrane region" description="Helical" evidence="7">
    <location>
        <begin position="221"/>
        <end position="244"/>
    </location>
</feature>
<dbReference type="NCBIfam" id="TIGR00797">
    <property type="entry name" value="matE"/>
    <property type="match status" value="1"/>
</dbReference>
<evidence type="ECO:0000256" key="2">
    <source>
        <dbReference type="ARBA" id="ARBA00010199"/>
    </source>
</evidence>
<feature type="transmembrane region" description="Helical" evidence="7">
    <location>
        <begin position="85"/>
        <end position="109"/>
    </location>
</feature>
<comment type="similarity">
    <text evidence="2 7">Belongs to the multi antimicrobial extrusion (MATE) (TC 2.A.66.1) family.</text>
</comment>
<reference evidence="8 9" key="1">
    <citation type="submission" date="2024-04" db="EMBL/GenBank/DDBJ databases">
        <title>Genome assembly C_amara_ONT_v2.</title>
        <authorList>
            <person name="Yant L."/>
            <person name="Moore C."/>
            <person name="Slenker M."/>
        </authorList>
    </citation>
    <scope>NUCLEOTIDE SEQUENCE [LARGE SCALE GENOMIC DNA]</scope>
    <source>
        <tissue evidence="8">Leaf</tissue>
    </source>
</reference>
<evidence type="ECO:0000313" key="9">
    <source>
        <dbReference type="Proteomes" id="UP001558713"/>
    </source>
</evidence>
<accession>A0ABD1BE50</accession>
<evidence type="ECO:0000313" key="8">
    <source>
        <dbReference type="EMBL" id="KAL1216847.1"/>
    </source>
</evidence>
<proteinExistence type="inferred from homology"/>
<evidence type="ECO:0000256" key="7">
    <source>
        <dbReference type="RuleBase" id="RU004914"/>
    </source>
</evidence>
<dbReference type="AlphaFoldDB" id="A0ABD1BE50"/>
<dbReference type="InterPro" id="IPR045069">
    <property type="entry name" value="MATE_euk"/>
</dbReference>
<evidence type="ECO:0000256" key="1">
    <source>
        <dbReference type="ARBA" id="ARBA00004141"/>
    </source>
</evidence>
<sequence>MERGREGDDSPAYPLIVDVSAVETAENGWKRHSGGGGGWIAEEVKKQLWLGGPVVATNLLQYLLQMISIMFVGHQGELALSGVSLASSFAQITGLSILMGLSGALDTLCGQSYGAKVERMLGIHTQRAMVVLLLLCLPLSILWINASSILVFLGQDVTISQTSGSYIVFLIPGLFGYAILQCLNRFFTTQNRVFPLMLCSGLTTLLHVPVCWGLVLKSGLGIRGAALATSFSFWVNVVLLSLYVKYSPACAKTWTGFSREALQNVMVFLRLAVPSAFMVCLTIWSSETMVFLSGLLPNPVLETSVLSTCLGIATVIRMIPFASTCVVSVRVSNELGAGNPDIAMRAIRVCLAMTLLVCGLIDLVLLVTRKTLGYTYSNESEVVKYVATMVPLLIVSNLLDGLQAILSGVLGGSGWQKIGAYVTLGSYYFVGIPTMILFGFVFKIGGMGIWLGVICASLVQVSAIALVMTRTNWTEEVKKAKGRVYESMLPGTESAVVS</sequence>
<comment type="subcellular location">
    <subcellularLocation>
        <location evidence="1">Membrane</location>
        <topology evidence="1">Multi-pass membrane protein</topology>
    </subcellularLocation>
</comment>